<dbReference type="Pfam" id="PF00149">
    <property type="entry name" value="Metallophos"/>
    <property type="match status" value="1"/>
</dbReference>
<dbReference type="GO" id="GO:0016787">
    <property type="term" value="F:hydrolase activity"/>
    <property type="evidence" value="ECO:0007669"/>
    <property type="project" value="UniProtKB-KW"/>
</dbReference>
<dbReference type="SUPFAM" id="SSF56300">
    <property type="entry name" value="Metallo-dependent phosphatases"/>
    <property type="match status" value="1"/>
</dbReference>
<accession>K1T629</accession>
<sequence>GNYYGLYMAGSVAVLMLDCGEDKPDSDIEYGGLGAYDAYREEEAAWLRRTVASEEFRNASARIVLLHIPLGNGTWHGNIHLEELFLPILNEADIDVMLSGHTHRYSFHPANDKVRFPVLVNDNASLLKCDVGDGRITARIYGPDGTVTHSHEFPLK</sequence>
<feature type="domain" description="Calcineurin-like phosphoesterase" evidence="1">
    <location>
        <begin position="28"/>
        <end position="105"/>
    </location>
</feature>
<name>K1T629_9ZZZZ</name>
<proteinExistence type="predicted"/>
<protein>
    <submittedName>
        <fullName evidence="2">Phosphohydrolase</fullName>
    </submittedName>
</protein>
<keyword evidence="2" id="KW-0378">Hydrolase</keyword>
<evidence type="ECO:0000259" key="1">
    <source>
        <dbReference type="Pfam" id="PF00149"/>
    </source>
</evidence>
<organism evidence="2">
    <name type="scientific">human gut metagenome</name>
    <dbReference type="NCBI Taxonomy" id="408170"/>
    <lineage>
        <taxon>unclassified sequences</taxon>
        <taxon>metagenomes</taxon>
        <taxon>organismal metagenomes</taxon>
    </lineage>
</organism>
<feature type="non-terminal residue" evidence="2">
    <location>
        <position position="1"/>
    </location>
</feature>
<dbReference type="InterPro" id="IPR004843">
    <property type="entry name" value="Calcineurin-like_PHP"/>
</dbReference>
<gene>
    <name evidence="2" type="ORF">LEA_10534</name>
</gene>
<evidence type="ECO:0000313" key="2">
    <source>
        <dbReference type="EMBL" id="EKC65048.1"/>
    </source>
</evidence>
<comment type="caution">
    <text evidence="2">The sequence shown here is derived from an EMBL/GenBank/DDBJ whole genome shotgun (WGS) entry which is preliminary data.</text>
</comment>
<dbReference type="Gene3D" id="3.60.21.10">
    <property type="match status" value="1"/>
</dbReference>
<dbReference type="AlphaFoldDB" id="K1T629"/>
<dbReference type="EMBL" id="AJWY01007079">
    <property type="protein sequence ID" value="EKC65048.1"/>
    <property type="molecule type" value="Genomic_DNA"/>
</dbReference>
<dbReference type="InterPro" id="IPR029052">
    <property type="entry name" value="Metallo-depent_PP-like"/>
</dbReference>
<reference evidence="2" key="1">
    <citation type="journal article" date="2013" name="Environ. Microbiol.">
        <title>Microbiota from the distal guts of lean and obese adolescents exhibit partial functional redundancy besides clear differences in community structure.</title>
        <authorList>
            <person name="Ferrer M."/>
            <person name="Ruiz A."/>
            <person name="Lanza F."/>
            <person name="Haange S.B."/>
            <person name="Oberbach A."/>
            <person name="Till H."/>
            <person name="Bargiela R."/>
            <person name="Campoy C."/>
            <person name="Segura M.T."/>
            <person name="Richter M."/>
            <person name="von Bergen M."/>
            <person name="Seifert J."/>
            <person name="Suarez A."/>
        </authorList>
    </citation>
    <scope>NUCLEOTIDE SEQUENCE</scope>
</reference>